<dbReference type="Pfam" id="PF00035">
    <property type="entry name" value="dsrm"/>
    <property type="match status" value="1"/>
</dbReference>
<keyword evidence="9" id="KW-0819">tRNA processing</keyword>
<comment type="cofactor">
    <cofactor evidence="9">
        <name>Mg(2+)</name>
        <dbReference type="ChEBI" id="CHEBI:18420"/>
    </cofactor>
</comment>
<keyword evidence="8 9" id="KW-0694">RNA-binding</keyword>
<feature type="domain" description="DRBM" evidence="10">
    <location>
        <begin position="165"/>
        <end position="234"/>
    </location>
</feature>
<dbReference type="RefSeq" id="WP_047765073.1">
    <property type="nucleotide sequence ID" value="NZ_LAQL01000010.1"/>
</dbReference>
<dbReference type="PROSITE" id="PS50142">
    <property type="entry name" value="RNASE_3_2"/>
    <property type="match status" value="1"/>
</dbReference>
<keyword evidence="4 9" id="KW-0507">mRNA processing</keyword>
<feature type="active site" evidence="9">
    <location>
        <position position="57"/>
    </location>
</feature>
<dbReference type="GO" id="GO:0010468">
    <property type="term" value="P:regulation of gene expression"/>
    <property type="evidence" value="ECO:0007669"/>
    <property type="project" value="TreeGrafter"/>
</dbReference>
<dbReference type="PANTHER" id="PTHR11207">
    <property type="entry name" value="RIBONUCLEASE III"/>
    <property type="match status" value="1"/>
</dbReference>
<dbReference type="PATRIC" id="fig|1489064.4.peg.8"/>
<dbReference type="GO" id="GO:0046872">
    <property type="term" value="F:metal ion binding"/>
    <property type="evidence" value="ECO:0007669"/>
    <property type="project" value="UniProtKB-KW"/>
</dbReference>
<proteinExistence type="inferred from homology"/>
<organism evidence="12 13">
    <name type="scientific">Kiloniella spongiae</name>
    <dbReference type="NCBI Taxonomy" id="1489064"/>
    <lineage>
        <taxon>Bacteria</taxon>
        <taxon>Pseudomonadati</taxon>
        <taxon>Pseudomonadota</taxon>
        <taxon>Alphaproteobacteria</taxon>
        <taxon>Rhodospirillales</taxon>
        <taxon>Kiloniellaceae</taxon>
        <taxon>Kiloniella</taxon>
    </lineage>
</organism>
<protein>
    <recommendedName>
        <fullName evidence="9">Ribonuclease 3</fullName>
        <ecNumber evidence="9">3.1.26.3</ecNumber>
    </recommendedName>
    <alternativeName>
        <fullName evidence="9">Ribonuclease III</fullName>
        <shortName evidence="9">RNase III</shortName>
    </alternativeName>
</protein>
<evidence type="ECO:0000256" key="2">
    <source>
        <dbReference type="ARBA" id="ARBA00010183"/>
    </source>
</evidence>
<accession>A0A0H2MG38</accession>
<comment type="catalytic activity">
    <reaction evidence="1 9">
        <text>Endonucleolytic cleavage to 5'-phosphomonoester.</text>
        <dbReference type="EC" id="3.1.26.3"/>
    </reaction>
</comment>
<keyword evidence="9" id="KW-0479">Metal-binding</keyword>
<evidence type="ECO:0000313" key="13">
    <source>
        <dbReference type="Proteomes" id="UP000035444"/>
    </source>
</evidence>
<dbReference type="SMART" id="SM00358">
    <property type="entry name" value="DSRM"/>
    <property type="match status" value="1"/>
</dbReference>
<comment type="subcellular location">
    <subcellularLocation>
        <location evidence="9">Cytoplasm</location>
    </subcellularLocation>
</comment>
<dbReference type="EC" id="3.1.26.3" evidence="9"/>
<evidence type="ECO:0000256" key="6">
    <source>
        <dbReference type="ARBA" id="ARBA00022759"/>
    </source>
</evidence>
<dbReference type="SUPFAM" id="SSF54768">
    <property type="entry name" value="dsRNA-binding domain-like"/>
    <property type="match status" value="1"/>
</dbReference>
<dbReference type="OrthoDB" id="9805026at2"/>
<evidence type="ECO:0000313" key="12">
    <source>
        <dbReference type="EMBL" id="KLN59742.1"/>
    </source>
</evidence>
<keyword evidence="13" id="KW-1185">Reference proteome</keyword>
<dbReference type="GO" id="GO:0006397">
    <property type="term" value="P:mRNA processing"/>
    <property type="evidence" value="ECO:0007669"/>
    <property type="project" value="UniProtKB-UniRule"/>
</dbReference>
<dbReference type="InterPro" id="IPR011907">
    <property type="entry name" value="RNase_III"/>
</dbReference>
<dbReference type="Gene3D" id="1.10.1520.10">
    <property type="entry name" value="Ribonuclease III domain"/>
    <property type="match status" value="1"/>
</dbReference>
<dbReference type="GO" id="GO:0003725">
    <property type="term" value="F:double-stranded RNA binding"/>
    <property type="evidence" value="ECO:0007669"/>
    <property type="project" value="TreeGrafter"/>
</dbReference>
<keyword evidence="3 9" id="KW-0698">rRNA processing</keyword>
<keyword evidence="9" id="KW-0963">Cytoplasm</keyword>
<name>A0A0H2MG38_9PROT</name>
<dbReference type="CDD" id="cd00593">
    <property type="entry name" value="RIBOc"/>
    <property type="match status" value="1"/>
</dbReference>
<dbReference type="EMBL" id="LAQL01000010">
    <property type="protein sequence ID" value="KLN59742.1"/>
    <property type="molecule type" value="Genomic_DNA"/>
</dbReference>
<dbReference type="GO" id="GO:0005737">
    <property type="term" value="C:cytoplasm"/>
    <property type="evidence" value="ECO:0007669"/>
    <property type="project" value="UniProtKB-SubCell"/>
</dbReference>
<sequence length="237" mass="26254">MASTEEKLSRNLNAVTGKLEHKFDKPQLVKQALTHPSACGRNLIVADSYERLEFLGDRVLGLVIADMLLRHFPKESEGSLAKRFTALVRREALALVAQKLGFDKLIVLAKGEEESGERENPALQADVCEALIGALYLDAGYNTVQRFIEKNWKPLLSQDLSPPQDAKSTLQEWAQGRGLPLPTYQEVSRSGPPHAPIFNIQVSVKGLDPIIKQGNSKRKGEQEAAIELLRFISENGM</sequence>
<dbReference type="AlphaFoldDB" id="A0A0H2MG38"/>
<evidence type="ECO:0000256" key="4">
    <source>
        <dbReference type="ARBA" id="ARBA00022664"/>
    </source>
</evidence>
<evidence type="ECO:0000256" key="8">
    <source>
        <dbReference type="ARBA" id="ARBA00022884"/>
    </source>
</evidence>
<gene>
    <name evidence="9" type="primary">rnc</name>
    <name evidence="12" type="ORF">WH96_15210</name>
</gene>
<dbReference type="InterPro" id="IPR000999">
    <property type="entry name" value="RNase_III_dom"/>
</dbReference>
<evidence type="ECO:0000256" key="9">
    <source>
        <dbReference type="HAMAP-Rule" id="MF_00104"/>
    </source>
</evidence>
<keyword evidence="7 9" id="KW-0378">Hydrolase</keyword>
<dbReference type="Gene3D" id="3.30.160.20">
    <property type="match status" value="1"/>
</dbReference>
<comment type="function">
    <text evidence="9">Digests double-stranded RNA. Involved in the processing of primary rRNA transcript to yield the immediate precursors to the large and small rRNAs (23S and 16S). Processes some mRNAs, and tRNAs when they are encoded in the rRNA operon. Processes pre-crRNA and tracrRNA of type II CRISPR loci if present in the organism.</text>
</comment>
<dbReference type="GO" id="GO:0019843">
    <property type="term" value="F:rRNA binding"/>
    <property type="evidence" value="ECO:0007669"/>
    <property type="project" value="UniProtKB-KW"/>
</dbReference>
<feature type="binding site" evidence="9">
    <location>
        <position position="129"/>
    </location>
    <ligand>
        <name>Mg(2+)</name>
        <dbReference type="ChEBI" id="CHEBI:18420"/>
    </ligand>
</feature>
<reference evidence="12 13" key="1">
    <citation type="submission" date="2015-03" db="EMBL/GenBank/DDBJ databases">
        <title>Genome Sequence of Kiloniella spongiae MEBiC09566, isolated from a marine sponge.</title>
        <authorList>
            <person name="Shao Z."/>
            <person name="Wang L."/>
            <person name="Li X."/>
        </authorList>
    </citation>
    <scope>NUCLEOTIDE SEQUENCE [LARGE SCALE GENOMIC DNA]</scope>
    <source>
        <strain evidence="12 13">MEBiC09566</strain>
    </source>
</reference>
<evidence type="ECO:0000256" key="1">
    <source>
        <dbReference type="ARBA" id="ARBA00000109"/>
    </source>
</evidence>
<keyword evidence="9" id="KW-0699">rRNA-binding</keyword>
<dbReference type="PROSITE" id="PS00517">
    <property type="entry name" value="RNASE_3_1"/>
    <property type="match status" value="1"/>
</dbReference>
<feature type="binding site" evidence="9">
    <location>
        <position position="53"/>
    </location>
    <ligand>
        <name>Mg(2+)</name>
        <dbReference type="ChEBI" id="CHEBI:18420"/>
    </ligand>
</feature>
<dbReference type="FunFam" id="1.10.1520.10:FF:000001">
    <property type="entry name" value="Ribonuclease 3"/>
    <property type="match status" value="1"/>
</dbReference>
<dbReference type="PANTHER" id="PTHR11207:SF0">
    <property type="entry name" value="RIBONUCLEASE 3"/>
    <property type="match status" value="1"/>
</dbReference>
<dbReference type="GO" id="GO:0004525">
    <property type="term" value="F:ribonuclease III activity"/>
    <property type="evidence" value="ECO:0007669"/>
    <property type="project" value="UniProtKB-UniRule"/>
</dbReference>
<comment type="subunit">
    <text evidence="9">Homodimer.</text>
</comment>
<dbReference type="Pfam" id="PF14622">
    <property type="entry name" value="Ribonucleas_3_3"/>
    <property type="match status" value="1"/>
</dbReference>
<dbReference type="SMART" id="SM00535">
    <property type="entry name" value="RIBOc"/>
    <property type="match status" value="1"/>
</dbReference>
<dbReference type="PROSITE" id="PS50137">
    <property type="entry name" value="DS_RBD"/>
    <property type="match status" value="1"/>
</dbReference>
<dbReference type="GO" id="GO:0006364">
    <property type="term" value="P:rRNA processing"/>
    <property type="evidence" value="ECO:0007669"/>
    <property type="project" value="UniProtKB-UniRule"/>
</dbReference>
<dbReference type="HAMAP" id="MF_00104">
    <property type="entry name" value="RNase_III"/>
    <property type="match status" value="1"/>
</dbReference>
<dbReference type="InterPro" id="IPR014720">
    <property type="entry name" value="dsRBD_dom"/>
</dbReference>
<keyword evidence="6 9" id="KW-0255">Endonuclease</keyword>
<dbReference type="Proteomes" id="UP000035444">
    <property type="component" value="Unassembled WGS sequence"/>
</dbReference>
<dbReference type="SUPFAM" id="SSF69065">
    <property type="entry name" value="RNase III domain-like"/>
    <property type="match status" value="1"/>
</dbReference>
<dbReference type="CDD" id="cd10845">
    <property type="entry name" value="DSRM_RNAse_III_family"/>
    <property type="match status" value="1"/>
</dbReference>
<feature type="active site" evidence="9">
    <location>
        <position position="129"/>
    </location>
</feature>
<evidence type="ECO:0000256" key="3">
    <source>
        <dbReference type="ARBA" id="ARBA00022552"/>
    </source>
</evidence>
<dbReference type="STRING" id="1489064.WH96_15210"/>
<evidence type="ECO:0000256" key="5">
    <source>
        <dbReference type="ARBA" id="ARBA00022722"/>
    </source>
</evidence>
<comment type="caution">
    <text evidence="12">The sequence shown here is derived from an EMBL/GenBank/DDBJ whole genome shotgun (WGS) entry which is preliminary data.</text>
</comment>
<evidence type="ECO:0000256" key="7">
    <source>
        <dbReference type="ARBA" id="ARBA00022801"/>
    </source>
</evidence>
<feature type="binding site" evidence="9">
    <location>
        <position position="126"/>
    </location>
    <ligand>
        <name>Mg(2+)</name>
        <dbReference type="ChEBI" id="CHEBI:18420"/>
    </ligand>
</feature>
<dbReference type="NCBIfam" id="TIGR02191">
    <property type="entry name" value="RNaseIII"/>
    <property type="match status" value="1"/>
</dbReference>
<keyword evidence="5 9" id="KW-0540">Nuclease</keyword>
<dbReference type="InterPro" id="IPR036389">
    <property type="entry name" value="RNase_III_sf"/>
</dbReference>
<evidence type="ECO:0000259" key="10">
    <source>
        <dbReference type="PROSITE" id="PS50137"/>
    </source>
</evidence>
<evidence type="ECO:0000259" key="11">
    <source>
        <dbReference type="PROSITE" id="PS50142"/>
    </source>
</evidence>
<feature type="domain" description="RNase III" evidence="11">
    <location>
        <begin position="12"/>
        <end position="140"/>
    </location>
</feature>
<dbReference type="GO" id="GO:0008033">
    <property type="term" value="P:tRNA processing"/>
    <property type="evidence" value="ECO:0007669"/>
    <property type="project" value="UniProtKB-KW"/>
</dbReference>
<keyword evidence="9" id="KW-0460">Magnesium</keyword>
<comment type="similarity">
    <text evidence="2">Belongs to the ribonuclease III family.</text>
</comment>